<dbReference type="Gene3D" id="3.10.310.30">
    <property type="match status" value="1"/>
</dbReference>
<gene>
    <name evidence="3" type="ORF">PROFUN_11744</name>
</gene>
<dbReference type="AlphaFoldDB" id="A0A2P6MYF6"/>
<protein>
    <submittedName>
        <fullName evidence="3">Uncharacterized protein</fullName>
    </submittedName>
</protein>
<accession>A0A2P6MYF6</accession>
<evidence type="ECO:0000313" key="3">
    <source>
        <dbReference type="EMBL" id="PRP76741.1"/>
    </source>
</evidence>
<dbReference type="Gene3D" id="2.20.110.10">
    <property type="entry name" value="Histone H3 K4-specific methyltransferase SET7/9 N-terminal domain"/>
    <property type="match status" value="3"/>
</dbReference>
<reference evidence="3 4" key="1">
    <citation type="journal article" date="2018" name="Genome Biol. Evol.">
        <title>Multiple Roots of Fruiting Body Formation in Amoebozoa.</title>
        <authorList>
            <person name="Hillmann F."/>
            <person name="Forbes G."/>
            <person name="Novohradska S."/>
            <person name="Ferling I."/>
            <person name="Riege K."/>
            <person name="Groth M."/>
            <person name="Westermann M."/>
            <person name="Marz M."/>
            <person name="Spaller T."/>
            <person name="Winckler T."/>
            <person name="Schaap P."/>
            <person name="Glockner G."/>
        </authorList>
    </citation>
    <scope>NUCLEOTIDE SEQUENCE [LARGE SCALE GENOMIC DNA]</scope>
    <source>
        <strain evidence="3 4">Jena</strain>
    </source>
</reference>
<evidence type="ECO:0000256" key="2">
    <source>
        <dbReference type="SAM" id="Coils"/>
    </source>
</evidence>
<dbReference type="PANTHER" id="PTHR46922">
    <property type="entry name" value="DHHA1 DOMAIN PROTEIN"/>
    <property type="match status" value="1"/>
</dbReference>
<dbReference type="SMART" id="SM00698">
    <property type="entry name" value="MORN"/>
    <property type="match status" value="11"/>
</dbReference>
<keyword evidence="1" id="KW-0677">Repeat</keyword>
<dbReference type="OrthoDB" id="443832at2759"/>
<keyword evidence="4" id="KW-1185">Reference proteome</keyword>
<dbReference type="Proteomes" id="UP000241769">
    <property type="component" value="Unassembled WGS sequence"/>
</dbReference>
<sequence>MSVVRIVYHCPCPDGAFGALAAWLYFRYNTQMDLKFVPNSVFQHPAIEDMKLSPLAEVYYIDCTPPEPFLTQVASQCKKIIILDHHKTALEDNQKLRTAGKLPENVEAHYDMKKSGATMAWDYFRNLTKIKHDYDRFEEIYGYIEDNDLWKRALPNSRRFSVGLAGENLNFDYNSNPDLFIDMMSLDIQQLIERGKALSSKQQDIIDREIEKSFAIQMEGFGTFLAVLTRYGDLRSEMGNQLAVKSESLGHRGIAAVVYREEKIEDESKLKVSLRSLPEEDTSVISKKYGGGGHKNASSFVEFRISDEEEHSTSMHSVVILRLIRTENPFKLKESDENVVDSNVTQGQNTQFVQHKPPPVNQGPEDDMNEKIDAYIAEHERRAQTQEEEENRKKQVVKTELTSGGPAYEGEMVDGRPHGQGRAAYRDGSVYQGEWKNGFYHGYGIMKWTNGATYRGFWSEGVAEGFGQCEDHRGTFEGTWRNNMMHGVARMVTINGSYTGQVHFNQRHGLGVMKSLGNLTYAGEWKEDKATGYGRCRWTTGQVYLGQFEDGKAHGFGKTELAGPLGFIHEGEYKNGAFQGRGILKKNTGLVYTGDFEDNVEEGFGRTSHREYKRGKREGHGWLIRNDGLSYQGSWMNNAAHGSGMIVTPRFTYSGELVRGTPHGEGEMNDQQGGFYRGPWNNGTPVNHPNRLKIKPMGPDFFH</sequence>
<evidence type="ECO:0000313" key="4">
    <source>
        <dbReference type="Proteomes" id="UP000241769"/>
    </source>
</evidence>
<evidence type="ECO:0000256" key="1">
    <source>
        <dbReference type="ARBA" id="ARBA00022737"/>
    </source>
</evidence>
<dbReference type="InterPro" id="IPR038763">
    <property type="entry name" value="DHH_sf"/>
</dbReference>
<keyword evidence="2" id="KW-0175">Coiled coil</keyword>
<dbReference type="PANTHER" id="PTHR46922:SF4">
    <property type="entry name" value="DHHA1 DOMAIN PROTEIN"/>
    <property type="match status" value="1"/>
</dbReference>
<feature type="coiled-coil region" evidence="2">
    <location>
        <begin position="369"/>
        <end position="396"/>
    </location>
</feature>
<dbReference type="EMBL" id="MDYQ01000304">
    <property type="protein sequence ID" value="PRP76741.1"/>
    <property type="molecule type" value="Genomic_DNA"/>
</dbReference>
<name>A0A2P6MYF6_9EUKA</name>
<comment type="caution">
    <text evidence="3">The sequence shown here is derived from an EMBL/GenBank/DDBJ whole genome shotgun (WGS) entry which is preliminary data.</text>
</comment>
<dbReference type="InParanoid" id="A0A2P6MYF6"/>
<dbReference type="SUPFAM" id="SSF64182">
    <property type="entry name" value="DHH phosphoesterases"/>
    <property type="match status" value="1"/>
</dbReference>
<organism evidence="3 4">
    <name type="scientific">Planoprotostelium fungivorum</name>
    <dbReference type="NCBI Taxonomy" id="1890364"/>
    <lineage>
        <taxon>Eukaryota</taxon>
        <taxon>Amoebozoa</taxon>
        <taxon>Evosea</taxon>
        <taxon>Variosea</taxon>
        <taxon>Cavosteliida</taxon>
        <taxon>Cavosteliaceae</taxon>
        <taxon>Planoprotostelium</taxon>
    </lineage>
</organism>
<proteinExistence type="predicted"/>
<dbReference type="InterPro" id="IPR003409">
    <property type="entry name" value="MORN"/>
</dbReference>
<dbReference type="Pfam" id="PF02493">
    <property type="entry name" value="MORN"/>
    <property type="match status" value="12"/>
</dbReference>
<dbReference type="STRING" id="1890364.A0A2P6MYF6"/>
<dbReference type="SUPFAM" id="SSF82185">
    <property type="entry name" value="Histone H3 K4-specific methyltransferase SET7/9 N-terminal domain"/>
    <property type="match status" value="2"/>
</dbReference>